<sequence length="324" mass="36000">MKPKVLIYSKIGRKATAYIQQYCETVSFDKVDNSNRQAFMKELKDAAGLIGAGLRVDEELLQHAPELKIVSNVSVGYDNLDIQALGKRGITATNTPDVLNETVADLLFGMLLASARRIPELDGYVKEGKWGHGDESEWFSSDVHHKTIGIIGMGGIGTAIAKRARFGFDMEILYHNRTRNEDAELKYEAMYRSLPDLLKESDFVVLMTPLTKETEKLMGVEEFKLMKNSAFFINGSRGKTVDESALFKALQEQEIKGAALDVFEEEPIDKKNPLLRLPNVITLPHVGSATYETRLAMAMLAAENVVDGVLGKEPKNSITVDSKR</sequence>
<dbReference type="Pfam" id="PF00389">
    <property type="entry name" value="2-Hacid_dh"/>
    <property type="match status" value="1"/>
</dbReference>
<evidence type="ECO:0000259" key="5">
    <source>
        <dbReference type="Pfam" id="PF02826"/>
    </source>
</evidence>
<dbReference type="PANTHER" id="PTHR10996">
    <property type="entry name" value="2-HYDROXYACID DEHYDROGENASE-RELATED"/>
    <property type="match status" value="1"/>
</dbReference>
<comment type="similarity">
    <text evidence="1 3">Belongs to the D-isomer specific 2-hydroxyacid dehydrogenase family.</text>
</comment>
<dbReference type="Pfam" id="PF02826">
    <property type="entry name" value="2-Hacid_dh_C"/>
    <property type="match status" value="1"/>
</dbReference>
<dbReference type="FunFam" id="3.40.50.720:FF:000462">
    <property type="entry name" value="Glyoxylate reductase (NADP+)"/>
    <property type="match status" value="1"/>
</dbReference>
<dbReference type="AlphaFoldDB" id="A0A2S7MVK4"/>
<keyword evidence="7" id="KW-1185">Reference proteome</keyword>
<reference evidence="6 7" key="1">
    <citation type="submission" date="2017-12" db="EMBL/GenBank/DDBJ databases">
        <title>Taxonomic description and draft genome of Pradoshia cofamensis Gen. nov., sp. nov., a thermotolerant bacillale isolated from anterior gut of earthworm Eisenia fetida.</title>
        <authorList>
            <person name="Saha T."/>
            <person name="Chakraborty R."/>
        </authorList>
    </citation>
    <scope>NUCLEOTIDE SEQUENCE [LARGE SCALE GENOMIC DNA]</scope>
    <source>
        <strain evidence="6 7">EAG3</strain>
    </source>
</reference>
<gene>
    <name evidence="6" type="ORF">CYL18_18045</name>
</gene>
<keyword evidence="2 3" id="KW-0560">Oxidoreductase</keyword>
<dbReference type="SUPFAM" id="SSF51735">
    <property type="entry name" value="NAD(P)-binding Rossmann-fold domains"/>
    <property type="match status" value="1"/>
</dbReference>
<accession>A0A2S7MVK4</accession>
<feature type="domain" description="D-isomer specific 2-hydroxyacid dehydrogenase catalytic" evidence="4">
    <location>
        <begin position="5"/>
        <end position="318"/>
    </location>
</feature>
<evidence type="ECO:0000259" key="4">
    <source>
        <dbReference type="Pfam" id="PF00389"/>
    </source>
</evidence>
<dbReference type="SUPFAM" id="SSF52283">
    <property type="entry name" value="Formate/glycerate dehydrogenase catalytic domain-like"/>
    <property type="match status" value="1"/>
</dbReference>
<dbReference type="CDD" id="cd05301">
    <property type="entry name" value="GDH"/>
    <property type="match status" value="1"/>
</dbReference>
<evidence type="ECO:0000313" key="7">
    <source>
        <dbReference type="Proteomes" id="UP000239663"/>
    </source>
</evidence>
<dbReference type="Proteomes" id="UP000239663">
    <property type="component" value="Unassembled WGS sequence"/>
</dbReference>
<feature type="domain" description="D-isomer specific 2-hydroxyacid dehydrogenase NAD-binding" evidence="5">
    <location>
        <begin position="108"/>
        <end position="287"/>
    </location>
</feature>
<dbReference type="PANTHER" id="PTHR10996:SF283">
    <property type="entry name" value="GLYOXYLATE_HYDROXYPYRUVATE REDUCTASE B"/>
    <property type="match status" value="1"/>
</dbReference>
<comment type="caution">
    <text evidence="6">The sequence shown here is derived from an EMBL/GenBank/DDBJ whole genome shotgun (WGS) entry which is preliminary data.</text>
</comment>
<proteinExistence type="inferred from homology"/>
<dbReference type="InterPro" id="IPR050223">
    <property type="entry name" value="D-isomer_2-hydroxyacid_DH"/>
</dbReference>
<dbReference type="InterPro" id="IPR036291">
    <property type="entry name" value="NAD(P)-bd_dom_sf"/>
</dbReference>
<dbReference type="OrthoDB" id="9805416at2"/>
<evidence type="ECO:0000256" key="1">
    <source>
        <dbReference type="ARBA" id="ARBA00005854"/>
    </source>
</evidence>
<keyword evidence="6" id="KW-0670">Pyruvate</keyword>
<dbReference type="GO" id="GO:0030267">
    <property type="term" value="F:glyoxylate reductase (NADPH) activity"/>
    <property type="evidence" value="ECO:0007669"/>
    <property type="project" value="UniProtKB-EC"/>
</dbReference>
<organism evidence="6 7">
    <name type="scientific">Pradoshia eiseniae</name>
    <dbReference type="NCBI Taxonomy" id="2064768"/>
    <lineage>
        <taxon>Bacteria</taxon>
        <taxon>Bacillati</taxon>
        <taxon>Bacillota</taxon>
        <taxon>Bacilli</taxon>
        <taxon>Bacillales</taxon>
        <taxon>Bacillaceae</taxon>
        <taxon>Pradoshia</taxon>
    </lineage>
</organism>
<evidence type="ECO:0000256" key="2">
    <source>
        <dbReference type="ARBA" id="ARBA00023002"/>
    </source>
</evidence>
<dbReference type="RefSeq" id="WP_104850872.1">
    <property type="nucleotide sequence ID" value="NZ_PKOZ01000022.1"/>
</dbReference>
<dbReference type="EC" id="1.1.1.81" evidence="6"/>
<dbReference type="EC" id="1.1.1.79" evidence="6"/>
<evidence type="ECO:0000313" key="6">
    <source>
        <dbReference type="EMBL" id="PQD93780.1"/>
    </source>
</evidence>
<dbReference type="PROSITE" id="PS00065">
    <property type="entry name" value="D_2_HYDROXYACID_DH_1"/>
    <property type="match status" value="1"/>
</dbReference>
<dbReference type="EMBL" id="PKOZ01000022">
    <property type="protein sequence ID" value="PQD93780.1"/>
    <property type="molecule type" value="Genomic_DNA"/>
</dbReference>
<dbReference type="GO" id="GO:0051287">
    <property type="term" value="F:NAD binding"/>
    <property type="evidence" value="ECO:0007669"/>
    <property type="project" value="InterPro"/>
</dbReference>
<dbReference type="InterPro" id="IPR006140">
    <property type="entry name" value="D-isomer_DH_NAD-bd"/>
</dbReference>
<dbReference type="InterPro" id="IPR029752">
    <property type="entry name" value="D-isomer_DH_CS1"/>
</dbReference>
<dbReference type="GO" id="GO:0005829">
    <property type="term" value="C:cytosol"/>
    <property type="evidence" value="ECO:0007669"/>
    <property type="project" value="TreeGrafter"/>
</dbReference>
<dbReference type="GO" id="GO:0016618">
    <property type="term" value="F:hydroxypyruvate reductase [NAD(P)H] activity"/>
    <property type="evidence" value="ECO:0007669"/>
    <property type="project" value="UniProtKB-EC"/>
</dbReference>
<dbReference type="InterPro" id="IPR006139">
    <property type="entry name" value="D-isomer_2_OHA_DH_cat_dom"/>
</dbReference>
<protein>
    <submittedName>
        <fullName evidence="6">Bifunctional glyoxylate/hydroxypyruvate reductase B</fullName>
        <ecNumber evidence="6">1.1.1.79</ecNumber>
        <ecNumber evidence="6">1.1.1.81</ecNumber>
    </submittedName>
</protein>
<name>A0A2S7MVK4_9BACI</name>
<evidence type="ECO:0000256" key="3">
    <source>
        <dbReference type="RuleBase" id="RU003719"/>
    </source>
</evidence>
<dbReference type="Gene3D" id="3.40.50.720">
    <property type="entry name" value="NAD(P)-binding Rossmann-like Domain"/>
    <property type="match status" value="2"/>
</dbReference>